<dbReference type="Proteomes" id="UP000042394">
    <property type="component" value="Unassembled WGS sequence"/>
</dbReference>
<sequence>MDMDLRQQLAFKIQPFGKRLKPNQHAAFAALHPFTVQLYQPVTRLVALDQEE</sequence>
<name>A0A655BN66_SALET</name>
<dbReference type="AlphaFoldDB" id="A0A655BN66"/>
<protein>
    <submittedName>
        <fullName evidence="1">Uncharacterized protein</fullName>
    </submittedName>
</protein>
<reference evidence="1 2" key="1">
    <citation type="submission" date="2015-03" db="EMBL/GenBank/DDBJ databases">
        <authorList>
            <consortium name="Pathogen Informatics"/>
        </authorList>
    </citation>
    <scope>NUCLEOTIDE SEQUENCE [LARGE SCALE GENOMIC DNA]</scope>
    <source>
        <strain evidence="1 2">D4891</strain>
    </source>
</reference>
<proteinExistence type="predicted"/>
<dbReference type="EMBL" id="CQPD01000002">
    <property type="protein sequence ID" value="CNT61986.1"/>
    <property type="molecule type" value="Genomic_DNA"/>
</dbReference>
<accession>A0A655BN66</accession>
<organism evidence="1 2">
    <name type="scientific">Salmonella enterica subsp. enterica serovar Bovismorbificans</name>
    <dbReference type="NCBI Taxonomy" id="58097"/>
    <lineage>
        <taxon>Bacteria</taxon>
        <taxon>Pseudomonadati</taxon>
        <taxon>Pseudomonadota</taxon>
        <taxon>Gammaproteobacteria</taxon>
        <taxon>Enterobacterales</taxon>
        <taxon>Enterobacteriaceae</taxon>
        <taxon>Salmonella</taxon>
    </lineage>
</organism>
<gene>
    <name evidence="1" type="ORF">ERS008207_00330</name>
</gene>
<evidence type="ECO:0000313" key="2">
    <source>
        <dbReference type="Proteomes" id="UP000042394"/>
    </source>
</evidence>
<evidence type="ECO:0000313" key="1">
    <source>
        <dbReference type="EMBL" id="CNT61986.1"/>
    </source>
</evidence>